<dbReference type="Gene3D" id="1.20.5.1500">
    <property type="match status" value="1"/>
</dbReference>
<accession>A0A1B6DDC1</accession>
<evidence type="ECO:0008006" key="10">
    <source>
        <dbReference type="Google" id="ProtNLM"/>
    </source>
</evidence>
<gene>
    <name evidence="9" type="ORF">g.40050</name>
</gene>
<keyword evidence="4" id="KW-0804">Transcription</keyword>
<evidence type="ECO:0000256" key="2">
    <source>
        <dbReference type="ARBA" id="ARBA00022491"/>
    </source>
</evidence>
<dbReference type="AlphaFoldDB" id="A0A1B6DDC1"/>
<keyword evidence="7" id="KW-0175">Coiled coil</keyword>
<keyword evidence="3" id="KW-0805">Transcription regulation</keyword>
<dbReference type="EMBL" id="GEDC01013597">
    <property type="protein sequence ID" value="JAS23701.1"/>
    <property type="molecule type" value="Transcribed_RNA"/>
</dbReference>
<evidence type="ECO:0000256" key="4">
    <source>
        <dbReference type="ARBA" id="ARBA00023163"/>
    </source>
</evidence>
<comment type="similarity">
    <text evidence="6">Belongs to the BRMS1 family.</text>
</comment>
<dbReference type="PANTHER" id="PTHR21964">
    <property type="entry name" value="BREAST CANCER METASTASIS-SUPPRESSOR 1"/>
    <property type="match status" value="1"/>
</dbReference>
<evidence type="ECO:0000256" key="3">
    <source>
        <dbReference type="ARBA" id="ARBA00023015"/>
    </source>
</evidence>
<sequence>MKTEREDSEGEEMDHDSAESDKSSSSSESSDAGSDTDDSSEMDEEECDRRRAACLDHIATIETQYSHLREQYYRERIVQVDAKLAEIRLGTAKEYLEPVADFQENCRIRIEVGGVLKELRLTNIKNKHAAEAQAAHQNHDSEKSLLLDSIKEDLEDKIRRLEEDRNSVDISAGLWMCERGRDKGSFTGAWNKGNKQHNDSGRRKPVVVSGPYIVYMLSEADILEDWTSIKKALSICKRKSDC</sequence>
<dbReference type="Pfam" id="PF08598">
    <property type="entry name" value="Sds3"/>
    <property type="match status" value="1"/>
</dbReference>
<keyword evidence="2" id="KW-0678">Repressor</keyword>
<evidence type="ECO:0000256" key="5">
    <source>
        <dbReference type="ARBA" id="ARBA00023242"/>
    </source>
</evidence>
<dbReference type="InterPro" id="IPR013907">
    <property type="entry name" value="Sds3"/>
</dbReference>
<dbReference type="GO" id="GO:0010468">
    <property type="term" value="P:regulation of gene expression"/>
    <property type="evidence" value="ECO:0007669"/>
    <property type="project" value="UniProtKB-ARBA"/>
</dbReference>
<evidence type="ECO:0000313" key="9">
    <source>
        <dbReference type="EMBL" id="JAS23701.1"/>
    </source>
</evidence>
<dbReference type="SMART" id="SM01401">
    <property type="entry name" value="Sds3"/>
    <property type="match status" value="1"/>
</dbReference>
<organism evidence="9">
    <name type="scientific">Clastoptera arizonana</name>
    <name type="common">Arizona spittle bug</name>
    <dbReference type="NCBI Taxonomy" id="38151"/>
    <lineage>
        <taxon>Eukaryota</taxon>
        <taxon>Metazoa</taxon>
        <taxon>Ecdysozoa</taxon>
        <taxon>Arthropoda</taxon>
        <taxon>Hexapoda</taxon>
        <taxon>Insecta</taxon>
        <taxon>Pterygota</taxon>
        <taxon>Neoptera</taxon>
        <taxon>Paraneoptera</taxon>
        <taxon>Hemiptera</taxon>
        <taxon>Auchenorrhyncha</taxon>
        <taxon>Cercopoidea</taxon>
        <taxon>Clastopteridae</taxon>
        <taxon>Clastoptera</taxon>
    </lineage>
</organism>
<evidence type="ECO:0000256" key="8">
    <source>
        <dbReference type="SAM" id="MobiDB-lite"/>
    </source>
</evidence>
<keyword evidence="5" id="KW-0539">Nucleus</keyword>
<protein>
    <recommendedName>
        <fullName evidence="10">Breast cancer metastasis-suppressor 1-like protein-A</fullName>
    </recommendedName>
</protein>
<feature type="compositionally biased region" description="Low complexity" evidence="8">
    <location>
        <begin position="23"/>
        <end position="33"/>
    </location>
</feature>
<evidence type="ECO:0000256" key="6">
    <source>
        <dbReference type="ARBA" id="ARBA00038256"/>
    </source>
</evidence>
<evidence type="ECO:0000256" key="7">
    <source>
        <dbReference type="SAM" id="Coils"/>
    </source>
</evidence>
<comment type="subcellular location">
    <subcellularLocation>
        <location evidence="1">Nucleus</location>
    </subcellularLocation>
</comment>
<reference evidence="9" key="1">
    <citation type="submission" date="2015-12" db="EMBL/GenBank/DDBJ databases">
        <title>De novo transcriptome assembly of four potential Pierce s Disease insect vectors from Arizona vineyards.</title>
        <authorList>
            <person name="Tassone E.E."/>
        </authorList>
    </citation>
    <scope>NUCLEOTIDE SEQUENCE</scope>
</reference>
<dbReference type="FunFam" id="1.20.5.1500:FF:000002">
    <property type="entry name" value="breast cancer metastasis-suppressor 1-like protein-A"/>
    <property type="match status" value="1"/>
</dbReference>
<feature type="coiled-coil region" evidence="7">
    <location>
        <begin position="144"/>
        <end position="171"/>
    </location>
</feature>
<feature type="compositionally biased region" description="Acidic residues" evidence="8">
    <location>
        <begin position="34"/>
        <end position="46"/>
    </location>
</feature>
<proteinExistence type="inferred from homology"/>
<dbReference type="GO" id="GO:0005654">
    <property type="term" value="C:nucleoplasm"/>
    <property type="evidence" value="ECO:0007669"/>
    <property type="project" value="UniProtKB-ARBA"/>
</dbReference>
<name>A0A1B6DDC1_9HEMI</name>
<feature type="compositionally biased region" description="Acidic residues" evidence="8">
    <location>
        <begin position="1"/>
        <end position="14"/>
    </location>
</feature>
<evidence type="ECO:0000256" key="1">
    <source>
        <dbReference type="ARBA" id="ARBA00004123"/>
    </source>
</evidence>
<feature type="region of interest" description="Disordered" evidence="8">
    <location>
        <begin position="1"/>
        <end position="48"/>
    </location>
</feature>